<dbReference type="Proteomes" id="UP000245829">
    <property type="component" value="Unassembled WGS sequence"/>
</dbReference>
<gene>
    <name evidence="1" type="ORF">NZNM25_00670</name>
</gene>
<evidence type="ECO:0000313" key="1">
    <source>
        <dbReference type="EMBL" id="GBH33276.1"/>
    </source>
</evidence>
<protein>
    <submittedName>
        <fullName evidence="1">Uncharacterized protein</fullName>
    </submittedName>
</protein>
<proteinExistence type="predicted"/>
<name>A0A2S2KNS2_9ARCH</name>
<dbReference type="AlphaFoldDB" id="A0A2S2KNS2"/>
<dbReference type="EMBL" id="BGKI01000001">
    <property type="protein sequence ID" value="GBH33276.1"/>
    <property type="molecule type" value="Genomic_DNA"/>
</dbReference>
<organism evidence="1 2">
    <name type="scientific">Nitrosopumilus zosterae</name>
    <dbReference type="NCBI Taxonomy" id="718286"/>
    <lineage>
        <taxon>Archaea</taxon>
        <taxon>Nitrososphaerota</taxon>
        <taxon>Nitrososphaeria</taxon>
        <taxon>Nitrosopumilales</taxon>
        <taxon>Nitrosopumilaceae</taxon>
        <taxon>Nitrosopumilus</taxon>
    </lineage>
</organism>
<evidence type="ECO:0000313" key="2">
    <source>
        <dbReference type="Proteomes" id="UP000245829"/>
    </source>
</evidence>
<reference evidence="1 2" key="1">
    <citation type="submission" date="2018-05" db="EMBL/GenBank/DDBJ databases">
        <title>genome sequencing of Nitrosopumilus sp. NM25.</title>
        <authorList>
            <person name="Mori K."/>
            <person name="Nakagawa T."/>
        </authorList>
    </citation>
    <scope>NUCLEOTIDE SEQUENCE [LARGE SCALE GENOMIC DNA]</scope>
    <source>
        <strain evidence="1 2">NM25</strain>
    </source>
</reference>
<keyword evidence="2" id="KW-1185">Reference proteome</keyword>
<accession>A0A2S2KNS2</accession>
<dbReference type="GeneID" id="76209396"/>
<comment type="caution">
    <text evidence="1">The sequence shown here is derived from an EMBL/GenBank/DDBJ whole genome shotgun (WGS) entry which is preliminary data.</text>
</comment>
<sequence length="43" mass="5170">MIQDKNNQRAIAEYLNRIHERRAKLEKSNEIGFNFIEIGDKHE</sequence>
<dbReference type="RefSeq" id="WP_263970043.1">
    <property type="nucleotide sequence ID" value="NZ_AP026695.1"/>
</dbReference>